<dbReference type="EC" id="5.4.2.6" evidence="8"/>
<feature type="binding site" evidence="11">
    <location>
        <position position="54"/>
    </location>
    <ligand>
        <name>substrate</name>
    </ligand>
</feature>
<feature type="binding site" evidence="11">
    <location>
        <position position="27"/>
    </location>
    <ligand>
        <name>substrate</name>
    </ligand>
</feature>
<feature type="active site" description="Proton donor/acceptor" evidence="10">
    <location>
        <position position="13"/>
    </location>
</feature>
<protein>
    <recommendedName>
        <fullName evidence="9">Beta-phosphoglucomutase</fullName>
        <ecNumber evidence="8">5.4.2.6</ecNumber>
    </recommendedName>
</protein>
<dbReference type="SFLD" id="SFLDS00003">
    <property type="entry name" value="Haloacid_Dehalogenase"/>
    <property type="match status" value="1"/>
</dbReference>
<dbReference type="Pfam" id="PF00702">
    <property type="entry name" value="Hydrolase"/>
    <property type="match status" value="1"/>
</dbReference>
<evidence type="ECO:0000256" key="4">
    <source>
        <dbReference type="ARBA" id="ARBA00022842"/>
    </source>
</evidence>
<dbReference type="InterPro" id="IPR051600">
    <property type="entry name" value="Beta-PGM-like"/>
</dbReference>
<dbReference type="SFLD" id="SFLDG01129">
    <property type="entry name" value="C1.5:_HAD__Beta-PGM__Phosphata"/>
    <property type="match status" value="1"/>
</dbReference>
<comment type="caution">
    <text evidence="14">The sequence shown here is derived from an EMBL/GenBank/DDBJ whole genome shotgun (WGS) entry which is preliminary data.</text>
</comment>
<sequence length="222" mass="24470">MKKPLKAIIFDLDGVITDTAEYHFLAWGALAKELNIPFSKEFNEQLKGISRMESLEKILVHGGKSTDYTEVQKRHLANMKNEHYKKLIDSLTPNDILPGMKKFILEVKNTGIKLAIASASKNAVSVITSLGLKDQFDVIVDAKTIKNGKPDPEVFLTAANLLKVEPKHCIGIEDAAAGVEAIKRAGMFAIGIGSLNTLEKADRVYETTKDVTLKEITKLYAN</sequence>
<dbReference type="SFLD" id="SFLDF00046">
    <property type="entry name" value="beta-phosphoglucomutase"/>
    <property type="match status" value="1"/>
</dbReference>
<keyword evidence="4 12" id="KW-0460">Magnesium</keyword>
<dbReference type="STRING" id="472963.BKP45_05990"/>
<dbReference type="RefSeq" id="WP_071388778.1">
    <property type="nucleotide sequence ID" value="NZ_MLQS01000001.1"/>
</dbReference>
<feature type="active site" description="Nucleophile" evidence="10">
    <location>
        <position position="11"/>
    </location>
</feature>
<keyword evidence="3 12" id="KW-0479">Metal-binding</keyword>
<organism evidence="14 15">
    <name type="scientific">Anaerobacillus alkalidiazotrophicus</name>
    <dbReference type="NCBI Taxonomy" id="472963"/>
    <lineage>
        <taxon>Bacteria</taxon>
        <taxon>Bacillati</taxon>
        <taxon>Bacillota</taxon>
        <taxon>Bacilli</taxon>
        <taxon>Bacillales</taxon>
        <taxon>Bacillaceae</taxon>
        <taxon>Anaerobacillus</taxon>
    </lineage>
</organism>
<feature type="site" description="Important for catalytic activity and assists the phosphoryl transfer reaction to Asp8 by balancing charge and orienting the reacting groups" evidence="13">
    <location>
        <position position="149"/>
    </location>
</feature>
<dbReference type="GO" id="GO:0008801">
    <property type="term" value="F:beta-phosphoglucomutase activity"/>
    <property type="evidence" value="ECO:0007669"/>
    <property type="project" value="UniProtKB-EC"/>
</dbReference>
<evidence type="ECO:0000313" key="14">
    <source>
        <dbReference type="EMBL" id="OIJ22217.1"/>
    </source>
</evidence>
<feature type="site" description="Important for catalytic activity and assists the phosphoryl transfer reaction to Asp8 by balancing charge and orienting the reacting groups" evidence="13">
    <location>
        <position position="118"/>
    </location>
</feature>
<dbReference type="Proteomes" id="UP000180057">
    <property type="component" value="Unassembled WGS sequence"/>
</dbReference>
<feature type="binding site" evidence="12">
    <location>
        <position position="11"/>
    </location>
    <ligand>
        <name>Mg(2+)</name>
        <dbReference type="ChEBI" id="CHEBI:18420"/>
    </ligand>
</feature>
<dbReference type="NCBIfam" id="TIGR01509">
    <property type="entry name" value="HAD-SF-IA-v3"/>
    <property type="match status" value="1"/>
</dbReference>
<dbReference type="OrthoDB" id="9797743at2"/>
<evidence type="ECO:0000256" key="1">
    <source>
        <dbReference type="ARBA" id="ARBA00006171"/>
    </source>
</evidence>
<evidence type="ECO:0000256" key="2">
    <source>
        <dbReference type="ARBA" id="ARBA00022553"/>
    </source>
</evidence>
<evidence type="ECO:0000256" key="13">
    <source>
        <dbReference type="PIRSR" id="PIRSR610972-4"/>
    </source>
</evidence>
<dbReference type="SFLD" id="SFLDG01135">
    <property type="entry name" value="C1.5.6:_HAD__Beta-PGM__Phospha"/>
    <property type="match status" value="1"/>
</dbReference>
<keyword evidence="2" id="KW-0597">Phosphoprotein</keyword>
<evidence type="ECO:0000256" key="7">
    <source>
        <dbReference type="ARBA" id="ARBA00044926"/>
    </source>
</evidence>
<dbReference type="Gene3D" id="1.10.150.240">
    <property type="entry name" value="Putative phosphatase, domain 2"/>
    <property type="match status" value="1"/>
</dbReference>
<evidence type="ECO:0000256" key="5">
    <source>
        <dbReference type="ARBA" id="ARBA00023235"/>
    </source>
</evidence>
<dbReference type="InterPro" id="IPR010976">
    <property type="entry name" value="B-phosphoglucomutase_hydrolase"/>
</dbReference>
<evidence type="ECO:0000256" key="12">
    <source>
        <dbReference type="PIRSR" id="PIRSR610972-3"/>
    </source>
</evidence>
<proteinExistence type="inferred from homology"/>
<dbReference type="NCBIfam" id="TIGR02009">
    <property type="entry name" value="PGMB-YQAB-SF"/>
    <property type="match status" value="1"/>
</dbReference>
<feature type="binding site" evidence="12">
    <location>
        <position position="13"/>
    </location>
    <ligand>
        <name>Mg(2+)</name>
        <dbReference type="ChEBI" id="CHEBI:18420"/>
    </ligand>
</feature>
<dbReference type="EMBL" id="MLQS01000001">
    <property type="protein sequence ID" value="OIJ22217.1"/>
    <property type="molecule type" value="Genomic_DNA"/>
</dbReference>
<evidence type="ECO:0000256" key="10">
    <source>
        <dbReference type="PIRSR" id="PIRSR610972-1"/>
    </source>
</evidence>
<dbReference type="CDD" id="cd02598">
    <property type="entry name" value="HAD_BPGM"/>
    <property type="match status" value="1"/>
</dbReference>
<feature type="binding site" evidence="11">
    <location>
        <begin position="118"/>
        <end position="122"/>
    </location>
    <ligand>
        <name>substrate</name>
    </ligand>
</feature>
<comment type="cofactor">
    <cofactor evidence="12">
        <name>Mg(2+)</name>
        <dbReference type="ChEBI" id="CHEBI:18420"/>
    </cofactor>
    <text evidence="12">Binds 2 magnesium ions per subunit.</text>
</comment>
<evidence type="ECO:0000313" key="15">
    <source>
        <dbReference type="Proteomes" id="UP000180057"/>
    </source>
</evidence>
<evidence type="ECO:0000256" key="6">
    <source>
        <dbReference type="ARBA" id="ARBA00023277"/>
    </source>
</evidence>
<dbReference type="PRINTS" id="PR00413">
    <property type="entry name" value="HADHALOGNASE"/>
</dbReference>
<gene>
    <name evidence="14" type="ORF">BKP45_05990</name>
</gene>
<dbReference type="PANTHER" id="PTHR46193:SF18">
    <property type="entry name" value="HEXITOL PHOSPHATASE B"/>
    <property type="match status" value="1"/>
</dbReference>
<reference evidence="14 15" key="1">
    <citation type="submission" date="2016-10" db="EMBL/GenBank/DDBJ databases">
        <title>Draft genome sequences of four alkaliphilic bacteria belonging to the Anaerobacillus genus.</title>
        <authorList>
            <person name="Bassil N.M."/>
            <person name="Lloyd J.R."/>
        </authorList>
    </citation>
    <scope>NUCLEOTIDE SEQUENCE [LARGE SCALE GENOMIC DNA]</scope>
    <source>
        <strain evidence="14 15">DSM 22531</strain>
    </source>
</reference>
<dbReference type="NCBIfam" id="TIGR01990">
    <property type="entry name" value="bPGM"/>
    <property type="match status" value="1"/>
</dbReference>
<dbReference type="InterPro" id="IPR010972">
    <property type="entry name" value="Beta-PGM"/>
</dbReference>
<dbReference type="InterPro" id="IPR023198">
    <property type="entry name" value="PGP-like_dom2"/>
</dbReference>
<feature type="binding site" evidence="11">
    <location>
        <position position="149"/>
    </location>
    <ligand>
        <name>substrate</name>
    </ligand>
</feature>
<dbReference type="Gene3D" id="3.40.50.1000">
    <property type="entry name" value="HAD superfamily/HAD-like"/>
    <property type="match status" value="1"/>
</dbReference>
<keyword evidence="15" id="KW-1185">Reference proteome</keyword>
<feature type="binding site" evidence="12">
    <location>
        <position position="173"/>
    </location>
    <ligand>
        <name>Mg(2+)</name>
        <dbReference type="ChEBI" id="CHEBI:18420"/>
    </ligand>
</feature>
<dbReference type="SUPFAM" id="SSF56784">
    <property type="entry name" value="HAD-like"/>
    <property type="match status" value="1"/>
</dbReference>
<feature type="binding site" evidence="11">
    <location>
        <position position="80"/>
    </location>
    <ligand>
        <name>substrate</name>
    </ligand>
</feature>
<dbReference type="InterPro" id="IPR006439">
    <property type="entry name" value="HAD-SF_hydro_IA"/>
</dbReference>
<dbReference type="GO" id="GO:0000287">
    <property type="term" value="F:magnesium ion binding"/>
    <property type="evidence" value="ECO:0007669"/>
    <property type="project" value="InterPro"/>
</dbReference>
<evidence type="ECO:0000256" key="11">
    <source>
        <dbReference type="PIRSR" id="PIRSR610972-2"/>
    </source>
</evidence>
<feature type="binding site" evidence="11">
    <location>
        <begin position="46"/>
        <end position="51"/>
    </location>
    <ligand>
        <name>substrate</name>
    </ligand>
</feature>
<name>A0A1S2MEC8_9BACI</name>
<dbReference type="InterPro" id="IPR023214">
    <property type="entry name" value="HAD_sf"/>
</dbReference>
<comment type="catalytic activity">
    <reaction evidence="7">
        <text>beta-D-glucose 1-phosphate = beta-D-glucose 6-phosphate</text>
        <dbReference type="Rhea" id="RHEA:20113"/>
        <dbReference type="ChEBI" id="CHEBI:57684"/>
        <dbReference type="ChEBI" id="CHEBI:58247"/>
        <dbReference type="EC" id="5.4.2.6"/>
    </reaction>
</comment>
<evidence type="ECO:0000256" key="8">
    <source>
        <dbReference type="ARBA" id="ARBA00044968"/>
    </source>
</evidence>
<dbReference type="GO" id="GO:0005975">
    <property type="term" value="P:carbohydrate metabolic process"/>
    <property type="evidence" value="ECO:0007669"/>
    <property type="project" value="InterPro"/>
</dbReference>
<comment type="similarity">
    <text evidence="1">Belongs to the HAD-like hydrolase superfamily. CbbY/CbbZ/Gph/YieH family.</text>
</comment>
<evidence type="ECO:0000256" key="9">
    <source>
        <dbReference type="ARBA" id="ARBA00044991"/>
    </source>
</evidence>
<keyword evidence="5" id="KW-0413">Isomerase</keyword>
<dbReference type="PANTHER" id="PTHR46193">
    <property type="entry name" value="6-PHOSPHOGLUCONATE PHOSPHATASE"/>
    <property type="match status" value="1"/>
</dbReference>
<dbReference type="InterPro" id="IPR036412">
    <property type="entry name" value="HAD-like_sf"/>
</dbReference>
<dbReference type="AlphaFoldDB" id="A0A1S2MEC8"/>
<evidence type="ECO:0000256" key="3">
    <source>
        <dbReference type="ARBA" id="ARBA00022723"/>
    </source>
</evidence>
<keyword evidence="6" id="KW-0119">Carbohydrate metabolism</keyword>
<accession>A0A1S2MEC8</accession>
<feature type="binding site" evidence="12">
    <location>
        <position position="174"/>
    </location>
    <ligand>
        <name>Mg(2+)</name>
        <dbReference type="ChEBI" id="CHEBI:18420"/>
    </ligand>
</feature>
<feature type="binding site" evidence="11">
    <location>
        <begin position="11"/>
        <end position="13"/>
    </location>
    <ligand>
        <name>substrate</name>
    </ligand>
</feature>